<dbReference type="EMBL" id="CP018044">
    <property type="protein sequence ID" value="ATU21066.1"/>
    <property type="molecule type" value="Genomic_DNA"/>
</dbReference>
<accession>A0A2D3D878</accession>
<protein>
    <submittedName>
        <fullName evidence="1">Uncharacterized protein</fullName>
    </submittedName>
</protein>
<dbReference type="Proteomes" id="UP000229907">
    <property type="component" value="Chromosome"/>
</dbReference>
<evidence type="ECO:0000313" key="2">
    <source>
        <dbReference type="Proteomes" id="UP000229907"/>
    </source>
</evidence>
<name>A0A2D3D878_9BIFI</name>
<dbReference type="KEGG" id="bcho:BcFMB_09185"/>
<gene>
    <name evidence="1" type="ORF">BcFMB_09185</name>
</gene>
<organism evidence="1 2">
    <name type="scientific">Bifidobacterium choerinum</name>
    <dbReference type="NCBI Taxonomy" id="35760"/>
    <lineage>
        <taxon>Bacteria</taxon>
        <taxon>Bacillati</taxon>
        <taxon>Actinomycetota</taxon>
        <taxon>Actinomycetes</taxon>
        <taxon>Bifidobacteriales</taxon>
        <taxon>Bifidobacteriaceae</taxon>
        <taxon>Bifidobacterium</taxon>
    </lineage>
</organism>
<sequence length="90" mass="10192">MAEKLSGNTADWDKIANQCISVLPDDIYQESTAEDALQVGEPYDAVLRILDTLWGDHPEIAKKLPRILKRLVDDDPKSVYGMIPYYDELP</sequence>
<reference evidence="1 2" key="1">
    <citation type="submission" date="2016-11" db="EMBL/GenBank/DDBJ databases">
        <title>complete genome sequence of Bifidobacterium choerinum strain FMB-1.</title>
        <authorList>
            <person name="Park C.-S."/>
            <person name="Jung D.-H."/>
            <person name="Choi D.-S."/>
        </authorList>
    </citation>
    <scope>NUCLEOTIDE SEQUENCE [LARGE SCALE GENOMIC DNA]</scope>
    <source>
        <strain evidence="1 2">FMB-1</strain>
    </source>
</reference>
<dbReference type="RefSeq" id="WP_099721641.1">
    <property type="nucleotide sequence ID" value="NZ_CP018044.1"/>
</dbReference>
<dbReference type="AlphaFoldDB" id="A0A2D3D878"/>
<proteinExistence type="predicted"/>
<evidence type="ECO:0000313" key="1">
    <source>
        <dbReference type="EMBL" id="ATU21066.1"/>
    </source>
</evidence>